<evidence type="ECO:0000313" key="1">
    <source>
        <dbReference type="EMBL" id="NOG32879.1"/>
    </source>
</evidence>
<dbReference type="RefSeq" id="WP_171703334.1">
    <property type="nucleotide sequence ID" value="NZ_JABFHI010000013.1"/>
</dbReference>
<organism evidence="1 2">
    <name type="scientific">Vreelandella azerica</name>
    <dbReference type="NCBI Taxonomy" id="2732867"/>
    <lineage>
        <taxon>Bacteria</taxon>
        <taxon>Pseudomonadati</taxon>
        <taxon>Pseudomonadota</taxon>
        <taxon>Gammaproteobacteria</taxon>
        <taxon>Oceanospirillales</taxon>
        <taxon>Halomonadaceae</taxon>
        <taxon>Vreelandella</taxon>
    </lineage>
</organism>
<name>A0A7Y3XC01_9GAMM</name>
<comment type="caution">
    <text evidence="1">The sequence shown here is derived from an EMBL/GenBank/DDBJ whole genome shotgun (WGS) entry which is preliminary data.</text>
</comment>
<gene>
    <name evidence="1" type="ORF">HLB35_15905</name>
</gene>
<sequence length="237" mass="26465">MSKRGKHPNSLSNLEPFLLGNQAARKHGGYARHFDPTIAEQIEQSDGNNIERIESLIRLEQMRLHSVLQTKARYDARGEYNELSASDLELSEVTSGADGTLTKRQRPNFEQVIDRNVGRLLALIAEQERIAASPAHVASRLSEVLDEAQASGMSAADTAEQCERAGIAPPFSLQQRVRAELALVEPPEPEGGVTDDELERLSAEYQEEVEGEVAWLEQRREEVARMHESKQQEKQGQ</sequence>
<dbReference type="Proteomes" id="UP000588806">
    <property type="component" value="Unassembled WGS sequence"/>
</dbReference>
<keyword evidence="2" id="KW-1185">Reference proteome</keyword>
<dbReference type="AlphaFoldDB" id="A0A7Y3XC01"/>
<reference evidence="1 2" key="1">
    <citation type="submission" date="2020-05" db="EMBL/GenBank/DDBJ databases">
        <authorList>
            <person name="Ruan W."/>
            <person name="Jeon C.O."/>
            <person name="Chun B.H."/>
        </authorList>
    </citation>
    <scope>NUCLEOTIDE SEQUENCE [LARGE SCALE GENOMIC DNA]</scope>
    <source>
        <strain evidence="1 2">TBZ9</strain>
    </source>
</reference>
<accession>A0A7Y3XC01</accession>
<dbReference type="EMBL" id="JABFHI010000013">
    <property type="protein sequence ID" value="NOG32879.1"/>
    <property type="molecule type" value="Genomic_DNA"/>
</dbReference>
<evidence type="ECO:0000313" key="2">
    <source>
        <dbReference type="Proteomes" id="UP000588806"/>
    </source>
</evidence>
<reference evidence="1 2" key="2">
    <citation type="submission" date="2020-06" db="EMBL/GenBank/DDBJ databases">
        <title>Halomonas songnenensis sp. nov., a moderately halophilic bacterium isolated from saline and alkaline soils.</title>
        <authorList>
            <person name="Jiang J."/>
            <person name="Pan Y."/>
        </authorList>
    </citation>
    <scope>NUCLEOTIDE SEQUENCE [LARGE SCALE GENOMIC DNA]</scope>
    <source>
        <strain evidence="1 2">TBZ9</strain>
    </source>
</reference>
<proteinExistence type="predicted"/>
<protein>
    <submittedName>
        <fullName evidence="1">Uncharacterized protein</fullName>
    </submittedName>
</protein>